<organism evidence="2 3">
    <name type="scientific">Prorocentrum cordatum</name>
    <dbReference type="NCBI Taxonomy" id="2364126"/>
    <lineage>
        <taxon>Eukaryota</taxon>
        <taxon>Sar</taxon>
        <taxon>Alveolata</taxon>
        <taxon>Dinophyceae</taxon>
        <taxon>Prorocentrales</taxon>
        <taxon>Prorocentraceae</taxon>
        <taxon>Prorocentrum</taxon>
    </lineage>
</organism>
<evidence type="ECO:0000313" key="2">
    <source>
        <dbReference type="EMBL" id="CAK0849403.1"/>
    </source>
</evidence>
<evidence type="ECO:0000313" key="3">
    <source>
        <dbReference type="Proteomes" id="UP001189429"/>
    </source>
</evidence>
<keyword evidence="3" id="KW-1185">Reference proteome</keyword>
<reference evidence="2" key="1">
    <citation type="submission" date="2023-10" db="EMBL/GenBank/DDBJ databases">
        <authorList>
            <person name="Chen Y."/>
            <person name="Shah S."/>
            <person name="Dougan E. K."/>
            <person name="Thang M."/>
            <person name="Chan C."/>
        </authorList>
    </citation>
    <scope>NUCLEOTIDE SEQUENCE [LARGE SCALE GENOMIC DNA]</scope>
</reference>
<protein>
    <submittedName>
        <fullName evidence="2">Uncharacterized protein</fullName>
    </submittedName>
</protein>
<sequence>MSEPAQSPREVLSSSWRLEPASLAEAEGRLRGHGVHVAGATPSLLGRAGEVAAWLSEHRHEVASFVVLDDVDLCPAGFPTALGRALVGGCVVVDGAVGLTDADAERALEILVADPAAARARVDAAVEAFEREAAVDGALERGAAGPAGASRGAAAEEDLMLEGGRAP</sequence>
<feature type="region of interest" description="Disordered" evidence="1">
    <location>
        <begin position="142"/>
        <end position="167"/>
    </location>
</feature>
<gene>
    <name evidence="2" type="ORF">PCOR1329_LOCUS42094</name>
</gene>
<accession>A0ABN9TTN1</accession>
<feature type="non-terminal residue" evidence="2">
    <location>
        <position position="167"/>
    </location>
</feature>
<dbReference type="Proteomes" id="UP001189429">
    <property type="component" value="Unassembled WGS sequence"/>
</dbReference>
<proteinExistence type="predicted"/>
<dbReference type="EMBL" id="CAUYUJ010015058">
    <property type="protein sequence ID" value="CAK0849403.1"/>
    <property type="molecule type" value="Genomic_DNA"/>
</dbReference>
<name>A0ABN9TTN1_9DINO</name>
<evidence type="ECO:0000256" key="1">
    <source>
        <dbReference type="SAM" id="MobiDB-lite"/>
    </source>
</evidence>
<feature type="compositionally biased region" description="Low complexity" evidence="1">
    <location>
        <begin position="142"/>
        <end position="153"/>
    </location>
</feature>
<comment type="caution">
    <text evidence="2">The sequence shown here is derived from an EMBL/GenBank/DDBJ whole genome shotgun (WGS) entry which is preliminary data.</text>
</comment>
<dbReference type="Pfam" id="PF18143">
    <property type="entry name" value="HAD_SAK_2"/>
    <property type="match status" value="1"/>
</dbReference>